<evidence type="ECO:0000313" key="2">
    <source>
        <dbReference type="EMBL" id="REH51689.1"/>
    </source>
</evidence>
<dbReference type="EMBL" id="QUNO01000003">
    <property type="protein sequence ID" value="REH51689.1"/>
    <property type="molecule type" value="Genomic_DNA"/>
</dbReference>
<protein>
    <recommendedName>
        <fullName evidence="1">DUF2293 domain-containing protein</fullName>
    </recommendedName>
</protein>
<gene>
    <name evidence="2" type="ORF">BCF44_103138</name>
</gene>
<keyword evidence="3" id="KW-1185">Reference proteome</keyword>
<comment type="caution">
    <text evidence="2">The sequence shown here is derived from an EMBL/GenBank/DDBJ whole genome shotgun (WGS) entry which is preliminary data.</text>
</comment>
<proteinExistence type="predicted"/>
<evidence type="ECO:0000313" key="3">
    <source>
        <dbReference type="Proteomes" id="UP000256269"/>
    </source>
</evidence>
<dbReference type="PANTHER" id="PTHR38113:SF2">
    <property type="entry name" value="DUF2293 DOMAIN-CONTAINING PROTEIN"/>
    <property type="match status" value="1"/>
</dbReference>
<reference evidence="2 3" key="1">
    <citation type="submission" date="2018-08" db="EMBL/GenBank/DDBJ databases">
        <title>Genomic Encyclopedia of Archaeal and Bacterial Type Strains, Phase II (KMG-II): from individual species to whole genera.</title>
        <authorList>
            <person name="Goeker M."/>
        </authorList>
    </citation>
    <scope>NUCLEOTIDE SEQUENCE [LARGE SCALE GENOMIC DNA]</scope>
    <source>
        <strain evidence="2 3">DSM 45791</strain>
    </source>
</reference>
<dbReference type="Proteomes" id="UP000256269">
    <property type="component" value="Unassembled WGS sequence"/>
</dbReference>
<accession>A0A3E0HZ08</accession>
<feature type="domain" description="DUF2293" evidence="1">
    <location>
        <begin position="252"/>
        <end position="336"/>
    </location>
</feature>
<sequence>MVLAVQLRTKVGTVAETIVGKRGTVTFLDVLVALGWVHEKNVQRWQQGRLDPLSTVTSTGDAKLLEAAQLFADWGRDRFNANHEPHVSATRDRRALRFTARDTDAVHLRYSTDKPRAVKDQKLPDLVVLEAKSTFECAECRGPDDFLMIDAGEAICLGCADLDHLVFLKAGDATLSRRARKESGLAAIVLRPDPRRRNRTQRLGILVEPDALERAERQCFDDEELRARRRVKDAERREVLDVKFQAQFAAEIRSQFPKCPADRAEAIARHTALRGSGRVGRSAAGRALDERAVRHAVVASVRHEDTDYDAMLMRGVPRQAARDQIWPRIDQVLTSWS</sequence>
<dbReference type="AlphaFoldDB" id="A0A3E0HZ08"/>
<dbReference type="OrthoDB" id="128600at2"/>
<name>A0A3E0HZ08_9PSEU</name>
<dbReference type="InterPro" id="IPR018744">
    <property type="entry name" value="DUF2293"/>
</dbReference>
<evidence type="ECO:0000259" key="1">
    <source>
        <dbReference type="Pfam" id="PF10056"/>
    </source>
</evidence>
<dbReference type="Pfam" id="PF10056">
    <property type="entry name" value="DUF2293"/>
    <property type="match status" value="1"/>
</dbReference>
<dbReference type="PANTHER" id="PTHR38113">
    <property type="match status" value="1"/>
</dbReference>
<organism evidence="2 3">
    <name type="scientific">Kutzneria buriramensis</name>
    <dbReference type="NCBI Taxonomy" id="1045776"/>
    <lineage>
        <taxon>Bacteria</taxon>
        <taxon>Bacillati</taxon>
        <taxon>Actinomycetota</taxon>
        <taxon>Actinomycetes</taxon>
        <taxon>Pseudonocardiales</taxon>
        <taxon>Pseudonocardiaceae</taxon>
        <taxon>Kutzneria</taxon>
    </lineage>
</organism>